<evidence type="ECO:0000313" key="5">
    <source>
        <dbReference type="Proteomes" id="UP000825729"/>
    </source>
</evidence>
<sequence>MNAIARRFSAAIFRRPEGTGNGVVALGALSQPWNQQSQRGIRVFVKDGNLEQALSFMTRRMVESGVERLIVRQTRHHVKNSEKRVLARKRLQNRIRRQDFARKLKTILINKVRGL</sequence>
<dbReference type="EMBL" id="JAINDJ010000005">
    <property type="protein sequence ID" value="KAG9448054.1"/>
    <property type="molecule type" value="Genomic_DNA"/>
</dbReference>
<keyword evidence="2" id="KW-0689">Ribosomal protein</keyword>
<dbReference type="PANTHER" id="PTHR37228">
    <property type="entry name" value="RIBOSOMAL PROTEIN S21 FAMILY PROTEIN"/>
    <property type="match status" value="1"/>
</dbReference>
<protein>
    <recommendedName>
        <fullName evidence="6">Ribosomal protein S21</fullName>
    </recommendedName>
</protein>
<comment type="similarity">
    <text evidence="1">Belongs to the bacterial ribosomal protein bS21 family.</text>
</comment>
<organism evidence="4 5">
    <name type="scientific">Aristolochia fimbriata</name>
    <name type="common">White veined hardy Dutchman's pipe vine</name>
    <dbReference type="NCBI Taxonomy" id="158543"/>
    <lineage>
        <taxon>Eukaryota</taxon>
        <taxon>Viridiplantae</taxon>
        <taxon>Streptophyta</taxon>
        <taxon>Embryophyta</taxon>
        <taxon>Tracheophyta</taxon>
        <taxon>Spermatophyta</taxon>
        <taxon>Magnoliopsida</taxon>
        <taxon>Magnoliidae</taxon>
        <taxon>Piperales</taxon>
        <taxon>Aristolochiaceae</taxon>
        <taxon>Aristolochia</taxon>
    </lineage>
</organism>
<gene>
    <name evidence="4" type="ORF">H6P81_014182</name>
</gene>
<proteinExistence type="inferred from homology"/>
<dbReference type="Pfam" id="PF01165">
    <property type="entry name" value="Ribosomal_S21"/>
    <property type="match status" value="1"/>
</dbReference>
<dbReference type="GO" id="GO:0003735">
    <property type="term" value="F:structural constituent of ribosome"/>
    <property type="evidence" value="ECO:0007669"/>
    <property type="project" value="InterPro"/>
</dbReference>
<dbReference type="GO" id="GO:1990904">
    <property type="term" value="C:ribonucleoprotein complex"/>
    <property type="evidence" value="ECO:0007669"/>
    <property type="project" value="UniProtKB-KW"/>
</dbReference>
<evidence type="ECO:0000313" key="4">
    <source>
        <dbReference type="EMBL" id="KAG9448054.1"/>
    </source>
</evidence>
<dbReference type="Proteomes" id="UP000825729">
    <property type="component" value="Unassembled WGS sequence"/>
</dbReference>
<evidence type="ECO:0000256" key="2">
    <source>
        <dbReference type="ARBA" id="ARBA00022980"/>
    </source>
</evidence>
<dbReference type="GO" id="GO:0006412">
    <property type="term" value="P:translation"/>
    <property type="evidence" value="ECO:0007669"/>
    <property type="project" value="InterPro"/>
</dbReference>
<evidence type="ECO:0000256" key="3">
    <source>
        <dbReference type="ARBA" id="ARBA00023274"/>
    </source>
</evidence>
<accession>A0AAV7EHA0</accession>
<comment type="caution">
    <text evidence="4">The sequence shown here is derived from an EMBL/GenBank/DDBJ whole genome shotgun (WGS) entry which is preliminary data.</text>
</comment>
<name>A0AAV7EHA0_ARIFI</name>
<evidence type="ECO:0000256" key="1">
    <source>
        <dbReference type="ARBA" id="ARBA00006640"/>
    </source>
</evidence>
<keyword evidence="3" id="KW-0687">Ribonucleoprotein</keyword>
<keyword evidence="5" id="KW-1185">Reference proteome</keyword>
<dbReference type="AlphaFoldDB" id="A0AAV7EHA0"/>
<dbReference type="InterPro" id="IPR001911">
    <property type="entry name" value="Ribosomal_bS21"/>
</dbReference>
<dbReference type="GO" id="GO:0005840">
    <property type="term" value="C:ribosome"/>
    <property type="evidence" value="ECO:0007669"/>
    <property type="project" value="UniProtKB-KW"/>
</dbReference>
<reference evidence="4 5" key="1">
    <citation type="submission" date="2021-07" db="EMBL/GenBank/DDBJ databases">
        <title>The Aristolochia fimbriata genome: insights into angiosperm evolution, floral development and chemical biosynthesis.</title>
        <authorList>
            <person name="Jiao Y."/>
        </authorList>
    </citation>
    <scope>NUCLEOTIDE SEQUENCE [LARGE SCALE GENOMIC DNA]</scope>
    <source>
        <strain evidence="4">IBCAS-2021</strain>
        <tissue evidence="4">Leaf</tissue>
    </source>
</reference>
<dbReference type="PANTHER" id="PTHR37228:SF1">
    <property type="entry name" value="RIBOSOMAL PROTEIN S21 FAMILY PROTEIN"/>
    <property type="match status" value="1"/>
</dbReference>
<evidence type="ECO:0008006" key="6">
    <source>
        <dbReference type="Google" id="ProtNLM"/>
    </source>
</evidence>